<reference evidence="1 2" key="1">
    <citation type="submission" date="2018-02" db="EMBL/GenBank/DDBJ databases">
        <title>Genomic Encyclopedia of Archaeal and Bacterial Type Strains, Phase II (KMG-II): from individual species to whole genera.</title>
        <authorList>
            <person name="Goeker M."/>
        </authorList>
    </citation>
    <scope>NUCLEOTIDE SEQUENCE [LARGE SCALE GENOMIC DNA]</scope>
    <source>
        <strain evidence="1 2">DSM 29526</strain>
    </source>
</reference>
<protein>
    <submittedName>
        <fullName evidence="1">Uncharacterized protein DUF4380</fullName>
    </submittedName>
</protein>
<dbReference type="RefSeq" id="WP_104420174.1">
    <property type="nucleotide sequence ID" value="NZ_PTJC01000006.1"/>
</dbReference>
<gene>
    <name evidence="1" type="ORF">CLV84_2590</name>
</gene>
<evidence type="ECO:0000313" key="2">
    <source>
        <dbReference type="Proteomes" id="UP000237662"/>
    </source>
</evidence>
<proteinExistence type="predicted"/>
<dbReference type="AlphaFoldDB" id="A0A2S6I3D5"/>
<evidence type="ECO:0000313" key="1">
    <source>
        <dbReference type="EMBL" id="PPK85687.1"/>
    </source>
</evidence>
<comment type="caution">
    <text evidence="1">The sequence shown here is derived from an EMBL/GenBank/DDBJ whole genome shotgun (WGS) entry which is preliminary data.</text>
</comment>
<dbReference type="InterPro" id="IPR025488">
    <property type="entry name" value="DUF4380"/>
</dbReference>
<dbReference type="Proteomes" id="UP000237662">
    <property type="component" value="Unassembled WGS sequence"/>
</dbReference>
<organism evidence="1 2">
    <name type="scientific">Neolewinella xylanilytica</name>
    <dbReference type="NCBI Taxonomy" id="1514080"/>
    <lineage>
        <taxon>Bacteria</taxon>
        <taxon>Pseudomonadati</taxon>
        <taxon>Bacteroidota</taxon>
        <taxon>Saprospiria</taxon>
        <taxon>Saprospirales</taxon>
        <taxon>Lewinellaceae</taxon>
        <taxon>Neolewinella</taxon>
    </lineage>
</organism>
<keyword evidence="2" id="KW-1185">Reference proteome</keyword>
<name>A0A2S6I3D5_9BACT</name>
<dbReference type="EMBL" id="PTJC01000006">
    <property type="protein sequence ID" value="PPK85687.1"/>
    <property type="molecule type" value="Genomic_DNA"/>
</dbReference>
<dbReference type="Pfam" id="PF14315">
    <property type="entry name" value="DUF4380"/>
    <property type="match status" value="1"/>
</dbReference>
<dbReference type="OrthoDB" id="6384861at2"/>
<sequence>MNATLRLGYHFFLSLLLLSSCSSEKTTDDHPVKTVTLTRDSLSITVEPGMGGRLVSLTYGGREMLPTQRDSSGYTYGSTAWPAPQSEWNWPPPAAIDREAYTVQEVDAHSLLLISREDPETGLVLQKRYRLGPDSDVGLTYWITNHGDTTRSVAAWEVTRLPYGGAFWFYSDSLRVERGAGTTVQSRDSLRRITVDDRHTGKIKVFADLDSVPVSYTNDGLVLEKHTVVTDFYRVAPGQAPLEIYLDPAAGFVEFELHGDYRKLGYGETSTLRTKWVIRRAEE</sequence>
<dbReference type="PROSITE" id="PS51257">
    <property type="entry name" value="PROKAR_LIPOPROTEIN"/>
    <property type="match status" value="1"/>
</dbReference>
<accession>A0A2S6I3D5</accession>